<gene>
    <name evidence="1" type="ORF">PFISCL1PPCAC_25918</name>
</gene>
<feature type="non-terminal residue" evidence="1">
    <location>
        <position position="88"/>
    </location>
</feature>
<dbReference type="EMBL" id="BTSY01000006">
    <property type="protein sequence ID" value="GMT34621.1"/>
    <property type="molecule type" value="Genomic_DNA"/>
</dbReference>
<evidence type="ECO:0000313" key="2">
    <source>
        <dbReference type="Proteomes" id="UP001432322"/>
    </source>
</evidence>
<organism evidence="1 2">
    <name type="scientific">Pristionchus fissidentatus</name>
    <dbReference type="NCBI Taxonomy" id="1538716"/>
    <lineage>
        <taxon>Eukaryota</taxon>
        <taxon>Metazoa</taxon>
        <taxon>Ecdysozoa</taxon>
        <taxon>Nematoda</taxon>
        <taxon>Chromadorea</taxon>
        <taxon>Rhabditida</taxon>
        <taxon>Rhabditina</taxon>
        <taxon>Diplogasteromorpha</taxon>
        <taxon>Diplogasteroidea</taxon>
        <taxon>Neodiplogasteridae</taxon>
        <taxon>Pristionchus</taxon>
    </lineage>
</organism>
<sequence>PCWMSYRLHLLVPDVPMDPDSDSSNRCDGNGIDCCSIHQPSGRGSYIYRRLSLLARSVHSITPTCAAWIEWRCTRQKREGVLIHTFHI</sequence>
<dbReference type="AlphaFoldDB" id="A0AAV5WQQ0"/>
<comment type="caution">
    <text evidence="1">The sequence shown here is derived from an EMBL/GenBank/DDBJ whole genome shotgun (WGS) entry which is preliminary data.</text>
</comment>
<dbReference type="Proteomes" id="UP001432322">
    <property type="component" value="Unassembled WGS sequence"/>
</dbReference>
<keyword evidence="2" id="KW-1185">Reference proteome</keyword>
<evidence type="ECO:0000313" key="1">
    <source>
        <dbReference type="EMBL" id="GMT34621.1"/>
    </source>
</evidence>
<evidence type="ECO:0008006" key="3">
    <source>
        <dbReference type="Google" id="ProtNLM"/>
    </source>
</evidence>
<protein>
    <recommendedName>
        <fullName evidence="3">Hydrophobin</fullName>
    </recommendedName>
</protein>
<proteinExistence type="predicted"/>
<accession>A0AAV5WQQ0</accession>
<reference evidence="1" key="1">
    <citation type="submission" date="2023-10" db="EMBL/GenBank/DDBJ databases">
        <title>Genome assembly of Pristionchus species.</title>
        <authorList>
            <person name="Yoshida K."/>
            <person name="Sommer R.J."/>
        </authorList>
    </citation>
    <scope>NUCLEOTIDE SEQUENCE</scope>
    <source>
        <strain evidence="1">RS5133</strain>
    </source>
</reference>
<name>A0AAV5WQQ0_9BILA</name>
<feature type="non-terminal residue" evidence="1">
    <location>
        <position position="1"/>
    </location>
</feature>